<sequence>MIRLEEWSNRWLLTFNVNKCKSMHIGYNNQQADYHLNDTVLQKTSEEKDLGILVSRDLKPSAHVAKIAAKANSRLGIIRRNFTFPSKEIVVPLYLSRPILDYGAQA</sequence>
<reference evidence="1" key="1">
    <citation type="submission" date="2023-11" db="EMBL/GenBank/DDBJ databases">
        <title>Genome assemblies of two species of porcelain crab, Petrolisthes cinctipes and Petrolisthes manimaculis (Anomura: Porcellanidae).</title>
        <authorList>
            <person name="Angst P."/>
        </authorList>
    </citation>
    <scope>NUCLEOTIDE SEQUENCE</scope>
    <source>
        <strain evidence="1">PB745_02</strain>
        <tissue evidence="1">Gill</tissue>
    </source>
</reference>
<organism evidence="1 2">
    <name type="scientific">Petrolisthes manimaculis</name>
    <dbReference type="NCBI Taxonomy" id="1843537"/>
    <lineage>
        <taxon>Eukaryota</taxon>
        <taxon>Metazoa</taxon>
        <taxon>Ecdysozoa</taxon>
        <taxon>Arthropoda</taxon>
        <taxon>Crustacea</taxon>
        <taxon>Multicrustacea</taxon>
        <taxon>Malacostraca</taxon>
        <taxon>Eumalacostraca</taxon>
        <taxon>Eucarida</taxon>
        <taxon>Decapoda</taxon>
        <taxon>Pleocyemata</taxon>
        <taxon>Anomura</taxon>
        <taxon>Galatheoidea</taxon>
        <taxon>Porcellanidae</taxon>
        <taxon>Petrolisthes</taxon>
    </lineage>
</organism>
<accession>A0AAE1U2A4</accession>
<dbReference type="EMBL" id="JAWZYT010002071">
    <property type="protein sequence ID" value="KAK4306932.1"/>
    <property type="molecule type" value="Genomic_DNA"/>
</dbReference>
<name>A0AAE1U2A4_9EUCA</name>
<dbReference type="Proteomes" id="UP001292094">
    <property type="component" value="Unassembled WGS sequence"/>
</dbReference>
<proteinExistence type="predicted"/>
<dbReference type="PANTHER" id="PTHR33332">
    <property type="entry name" value="REVERSE TRANSCRIPTASE DOMAIN-CONTAINING PROTEIN"/>
    <property type="match status" value="1"/>
</dbReference>
<dbReference type="AlphaFoldDB" id="A0AAE1U2A4"/>
<evidence type="ECO:0000313" key="2">
    <source>
        <dbReference type="Proteomes" id="UP001292094"/>
    </source>
</evidence>
<evidence type="ECO:0000313" key="1">
    <source>
        <dbReference type="EMBL" id="KAK4306932.1"/>
    </source>
</evidence>
<evidence type="ECO:0008006" key="3">
    <source>
        <dbReference type="Google" id="ProtNLM"/>
    </source>
</evidence>
<keyword evidence="2" id="KW-1185">Reference proteome</keyword>
<gene>
    <name evidence="1" type="ORF">Pmani_021286</name>
</gene>
<comment type="caution">
    <text evidence="1">The sequence shown here is derived from an EMBL/GenBank/DDBJ whole genome shotgun (WGS) entry which is preliminary data.</text>
</comment>
<dbReference type="PRINTS" id="PR01345">
    <property type="entry name" value="CERVTRCPTASE"/>
</dbReference>
<protein>
    <recommendedName>
        <fullName evidence="3">Reverse transcriptase</fullName>
    </recommendedName>
</protein>